<proteinExistence type="inferred from homology"/>
<sequence length="482" mass="53716">MVDSRQMETMSYPCSPLLSFPIHEESSYSLWSPQLAHHENSSIDSSNTHGHENSSAFPYFREDCEFFDTTAIDSSDTHGQNAFHVDVFTHCPERLLQQESGNLVTIQEELMEENSLSDLLLTGAEAVEDGDSSLASVVFSKLDEILPFTFENAAASSFDRLAYHFFQGLQSRMSGASFPCYLPEPEQSGTMSVHQMIQELSPFVKFTHFTANQAILDATSGDMDVHIIDFNLSEGIQWSSLMSDLARQGGKSFHLTAILVDPADDSNNTHHTATRCLAEFAESLNLPFHYSSLCMHNKEDLEDFSRNCEGSIVVSCDTTNLCYKSCSKLQMLLLSCVKNLQPKLVVIIEEELVRIGKEVSTTHSSFVEFFFEALHHFTMVFESLASCFSTSNNSVCLTLVERGMVGPKIQDFVGQYRSVALGVPPQDLEGFMSSDLSACNIAQARMLVGLFNRSFGVTHEKGRLQLCWKSRPLISVSVWTPV</sequence>
<dbReference type="InterPro" id="IPR005202">
    <property type="entry name" value="TF_GRAS"/>
</dbReference>
<evidence type="ECO:0000256" key="1">
    <source>
        <dbReference type="ARBA" id="ARBA00023015"/>
    </source>
</evidence>
<dbReference type="EMBL" id="CM029051">
    <property type="protein sequence ID" value="KAG2560252.1"/>
    <property type="molecule type" value="Genomic_DNA"/>
</dbReference>
<dbReference type="Pfam" id="PF03514">
    <property type="entry name" value="GRAS"/>
    <property type="match status" value="1"/>
</dbReference>
<feature type="short sequence motif" description="VHIID" evidence="3">
    <location>
        <begin position="225"/>
        <end position="229"/>
    </location>
</feature>
<dbReference type="Proteomes" id="UP000823388">
    <property type="component" value="Chromosome 8K"/>
</dbReference>
<feature type="region of interest" description="VHIID" evidence="3">
    <location>
        <begin position="194"/>
        <end position="259"/>
    </location>
</feature>
<evidence type="ECO:0000256" key="3">
    <source>
        <dbReference type="PROSITE-ProRule" id="PRU01191"/>
    </source>
</evidence>
<organism evidence="4 5">
    <name type="scientific">Panicum virgatum</name>
    <name type="common">Blackwell switchgrass</name>
    <dbReference type="NCBI Taxonomy" id="38727"/>
    <lineage>
        <taxon>Eukaryota</taxon>
        <taxon>Viridiplantae</taxon>
        <taxon>Streptophyta</taxon>
        <taxon>Embryophyta</taxon>
        <taxon>Tracheophyta</taxon>
        <taxon>Spermatophyta</taxon>
        <taxon>Magnoliopsida</taxon>
        <taxon>Liliopsida</taxon>
        <taxon>Poales</taxon>
        <taxon>Poaceae</taxon>
        <taxon>PACMAD clade</taxon>
        <taxon>Panicoideae</taxon>
        <taxon>Panicodae</taxon>
        <taxon>Paniceae</taxon>
        <taxon>Panicinae</taxon>
        <taxon>Panicum</taxon>
        <taxon>Panicum sect. Hiantes</taxon>
    </lineage>
</organism>
<keyword evidence="1" id="KW-0805">Transcription regulation</keyword>
<accession>A0A8T0PJ83</accession>
<evidence type="ECO:0000313" key="4">
    <source>
        <dbReference type="EMBL" id="KAG2560252.1"/>
    </source>
</evidence>
<name>A0A8T0PJ83_PANVG</name>
<keyword evidence="2" id="KW-0804">Transcription</keyword>
<dbReference type="PANTHER" id="PTHR31636">
    <property type="entry name" value="OSJNBA0084A10.13 PROTEIN-RELATED"/>
    <property type="match status" value="1"/>
</dbReference>
<dbReference type="AlphaFoldDB" id="A0A8T0PJ83"/>
<dbReference type="OrthoDB" id="646981at2759"/>
<protein>
    <submittedName>
        <fullName evidence="4">Uncharacterized protein</fullName>
    </submittedName>
</protein>
<comment type="caution">
    <text evidence="4">The sequence shown here is derived from an EMBL/GenBank/DDBJ whole genome shotgun (WGS) entry which is preliminary data.</text>
</comment>
<evidence type="ECO:0000256" key="2">
    <source>
        <dbReference type="ARBA" id="ARBA00023163"/>
    </source>
</evidence>
<reference evidence="4" key="1">
    <citation type="submission" date="2020-05" db="EMBL/GenBank/DDBJ databases">
        <title>WGS assembly of Panicum virgatum.</title>
        <authorList>
            <person name="Lovell J.T."/>
            <person name="Jenkins J."/>
            <person name="Shu S."/>
            <person name="Juenger T.E."/>
            <person name="Schmutz J."/>
        </authorList>
    </citation>
    <scope>NUCLEOTIDE SEQUENCE</scope>
    <source>
        <strain evidence="4">AP13</strain>
    </source>
</reference>
<keyword evidence="5" id="KW-1185">Reference proteome</keyword>
<feature type="region of interest" description="SAW" evidence="3">
    <location>
        <begin position="406"/>
        <end position="480"/>
    </location>
</feature>
<comment type="similarity">
    <text evidence="3">Belongs to the GRAS family.</text>
</comment>
<gene>
    <name evidence="4" type="ORF">PVAP13_8KG067900</name>
</gene>
<comment type="caution">
    <text evidence="3">Lacks conserved residue(s) required for the propagation of feature annotation.</text>
</comment>
<dbReference type="PROSITE" id="PS50985">
    <property type="entry name" value="GRAS"/>
    <property type="match status" value="1"/>
</dbReference>
<evidence type="ECO:0000313" key="5">
    <source>
        <dbReference type="Proteomes" id="UP000823388"/>
    </source>
</evidence>